<dbReference type="PROSITE" id="PS51257">
    <property type="entry name" value="PROKAR_LIPOPROTEIN"/>
    <property type="match status" value="1"/>
</dbReference>
<name>A0A2S1L9M7_9FLAO</name>
<feature type="chain" id="PRO_5015651618" description="Lipocalin-like domain-containing protein" evidence="1">
    <location>
        <begin position="22"/>
        <end position="137"/>
    </location>
</feature>
<sequence length="137" mass="15631">MKKVIYFLTLLLLTISCSDSSTDNSTNSDNKSFHPPTWIQSRWTTDLGGSKFGYNFKSNDVCTIINSTDNCFKAMLNIYKGTQAIISVNEEIISETEYKFSYTIQSFTQYYHFIKVSPTSIKESITDPNGNILYIKN</sequence>
<accession>A0A2S1L9M7</accession>
<gene>
    <name evidence="2" type="ORF">FFWV33_02300</name>
</gene>
<evidence type="ECO:0000313" key="2">
    <source>
        <dbReference type="EMBL" id="AWG20441.1"/>
    </source>
</evidence>
<proteinExistence type="predicted"/>
<keyword evidence="3" id="KW-1185">Reference proteome</keyword>
<dbReference type="AlphaFoldDB" id="A0A2S1L9M7"/>
<dbReference type="Proteomes" id="UP000244527">
    <property type="component" value="Chromosome"/>
</dbReference>
<evidence type="ECO:0008006" key="4">
    <source>
        <dbReference type="Google" id="ProtNLM"/>
    </source>
</evidence>
<protein>
    <recommendedName>
        <fullName evidence="4">Lipocalin-like domain-containing protein</fullName>
    </recommendedName>
</protein>
<dbReference type="OrthoDB" id="1151192at2"/>
<evidence type="ECO:0000313" key="3">
    <source>
        <dbReference type="Proteomes" id="UP000244527"/>
    </source>
</evidence>
<reference evidence="2 3" key="1">
    <citation type="submission" date="2017-04" db="EMBL/GenBank/DDBJ databases">
        <title>Compelte genome sequence of WV33.</title>
        <authorList>
            <person name="Lee P.C."/>
        </authorList>
    </citation>
    <scope>NUCLEOTIDE SEQUENCE [LARGE SCALE GENOMIC DNA]</scope>
    <source>
        <strain evidence="2 3">WV33</strain>
    </source>
</reference>
<dbReference type="KEGG" id="ffa:FFWV33_02300"/>
<dbReference type="RefSeq" id="WP_108739403.1">
    <property type="nucleotide sequence ID" value="NZ_CP020918.1"/>
</dbReference>
<keyword evidence="1" id="KW-0732">Signal</keyword>
<evidence type="ECO:0000256" key="1">
    <source>
        <dbReference type="SAM" id="SignalP"/>
    </source>
</evidence>
<feature type="signal peptide" evidence="1">
    <location>
        <begin position="1"/>
        <end position="21"/>
    </location>
</feature>
<dbReference type="EMBL" id="CP020918">
    <property type="protein sequence ID" value="AWG20441.1"/>
    <property type="molecule type" value="Genomic_DNA"/>
</dbReference>
<organism evidence="2 3">
    <name type="scientific">Flavobacterium faecale</name>
    <dbReference type="NCBI Taxonomy" id="1355330"/>
    <lineage>
        <taxon>Bacteria</taxon>
        <taxon>Pseudomonadati</taxon>
        <taxon>Bacteroidota</taxon>
        <taxon>Flavobacteriia</taxon>
        <taxon>Flavobacteriales</taxon>
        <taxon>Flavobacteriaceae</taxon>
        <taxon>Flavobacterium</taxon>
    </lineage>
</organism>